<reference evidence="2" key="1">
    <citation type="submission" date="2011-12" db="EMBL/GenBank/DDBJ databases">
        <title>Complete sequence of Clostridium clariflavum DSM 19732.</title>
        <authorList>
            <consortium name="US DOE Joint Genome Institute"/>
            <person name="Lucas S."/>
            <person name="Han J."/>
            <person name="Lapidus A."/>
            <person name="Cheng J.-F."/>
            <person name="Goodwin L."/>
            <person name="Pitluck S."/>
            <person name="Peters L."/>
            <person name="Teshima H."/>
            <person name="Detter J.C."/>
            <person name="Han C."/>
            <person name="Tapia R."/>
            <person name="Land M."/>
            <person name="Hauser L."/>
            <person name="Kyrpides N."/>
            <person name="Ivanova N."/>
            <person name="Pagani I."/>
            <person name="Kitzmiller T."/>
            <person name="Lynd L."/>
            <person name="Izquierdo J."/>
            <person name="Woyke T."/>
        </authorList>
    </citation>
    <scope>NUCLEOTIDE SEQUENCE [LARGE SCALE GENOMIC DNA]</scope>
    <source>
        <strain evidence="2">DSM 19732 / NBRC 101661 / EBR45</strain>
    </source>
</reference>
<dbReference type="AlphaFoldDB" id="G8LVW4"/>
<dbReference type="eggNOG" id="ENOG503368U">
    <property type="taxonomic scope" value="Bacteria"/>
</dbReference>
<dbReference type="EMBL" id="CP003065">
    <property type="protein sequence ID" value="AEV67531.1"/>
    <property type="molecule type" value="Genomic_DNA"/>
</dbReference>
<evidence type="ECO:0008006" key="3">
    <source>
        <dbReference type="Google" id="ProtNLM"/>
    </source>
</evidence>
<dbReference type="KEGG" id="ccl:Clocl_0840"/>
<gene>
    <name evidence="1" type="ordered locus">Clocl_0840</name>
</gene>
<evidence type="ECO:0000313" key="1">
    <source>
        <dbReference type="EMBL" id="AEV67531.1"/>
    </source>
</evidence>
<organism evidence="1 2">
    <name type="scientific">Acetivibrio clariflavus (strain DSM 19732 / NBRC 101661 / EBR45)</name>
    <name type="common">Clostridium clariflavum</name>
    <dbReference type="NCBI Taxonomy" id="720554"/>
    <lineage>
        <taxon>Bacteria</taxon>
        <taxon>Bacillati</taxon>
        <taxon>Bacillota</taxon>
        <taxon>Clostridia</taxon>
        <taxon>Eubacteriales</taxon>
        <taxon>Oscillospiraceae</taxon>
        <taxon>Acetivibrio</taxon>
    </lineage>
</organism>
<dbReference type="Pfam" id="PF15593">
    <property type="entry name" value="Imm42"/>
    <property type="match status" value="1"/>
</dbReference>
<dbReference type="Proteomes" id="UP000005435">
    <property type="component" value="Chromosome"/>
</dbReference>
<dbReference type="RefSeq" id="WP_014254157.1">
    <property type="nucleotide sequence ID" value="NC_016627.1"/>
</dbReference>
<evidence type="ECO:0000313" key="2">
    <source>
        <dbReference type="Proteomes" id="UP000005435"/>
    </source>
</evidence>
<dbReference type="InterPro" id="IPR028958">
    <property type="entry name" value="Imm42"/>
</dbReference>
<name>G8LVW4_ACECE</name>
<accession>G8LVW4</accession>
<dbReference type="OrthoDB" id="1820462at2"/>
<protein>
    <recommendedName>
        <fullName evidence="3">Immunity protein 42</fullName>
    </recommendedName>
</protein>
<reference evidence="1 2" key="2">
    <citation type="journal article" date="2012" name="Stand. Genomic Sci.">
        <title>Complete Genome Sequence of Clostridium clariflavum DSM 19732.</title>
        <authorList>
            <person name="Izquierdo J.A."/>
            <person name="Goodwin L."/>
            <person name="Davenport K.W."/>
            <person name="Teshima H."/>
            <person name="Bruce D."/>
            <person name="Detter C."/>
            <person name="Tapia R."/>
            <person name="Han S."/>
            <person name="Land M."/>
            <person name="Hauser L."/>
            <person name="Jeffries C.D."/>
            <person name="Han J."/>
            <person name="Pitluck S."/>
            <person name="Nolan M."/>
            <person name="Chen A."/>
            <person name="Huntemann M."/>
            <person name="Mavromatis K."/>
            <person name="Mikhailova N."/>
            <person name="Liolios K."/>
            <person name="Woyke T."/>
            <person name="Lynd L.R."/>
        </authorList>
    </citation>
    <scope>NUCLEOTIDE SEQUENCE [LARGE SCALE GENOMIC DNA]</scope>
    <source>
        <strain evidence="2">DSM 19732 / NBRC 101661 / EBR45</strain>
    </source>
</reference>
<dbReference type="STRING" id="720554.Clocl_0840"/>
<proteinExistence type="predicted"/>
<sequence length="169" mass="19640">MILGDPYKFSIIIDAVNEWNVDDAFDNGILIFCIDEDFFPKETITSTLKSEIHYLKEKLKNLTINEELYNMQKDKAFIEIYNITFPYDINIDNDYRFDISPQSFADNDCFVFAVSNGEQVRIMASKLDYIVEDSRHDLKGINVSETFIDISEINKIILEIDNFCGFGIK</sequence>
<keyword evidence="2" id="KW-1185">Reference proteome</keyword>
<dbReference type="HOGENOM" id="CLU_1599884_0_0_9"/>